<dbReference type="InterPro" id="IPR004648">
    <property type="entry name" value="Oligpept_transpt"/>
</dbReference>
<evidence type="ECO:0000256" key="10">
    <source>
        <dbReference type="ARBA" id="ARBA00022856"/>
    </source>
</evidence>
<evidence type="ECO:0000259" key="17">
    <source>
        <dbReference type="SMART" id="SM01024"/>
    </source>
</evidence>
<keyword evidence="13 15" id="KW-0472">Membrane</keyword>
<dbReference type="GO" id="GO:0005743">
    <property type="term" value="C:mitochondrial inner membrane"/>
    <property type="evidence" value="ECO:0007669"/>
    <property type="project" value="UniProtKB-SubCell"/>
</dbReference>
<dbReference type="Pfam" id="PF03169">
    <property type="entry name" value="OPT"/>
    <property type="match status" value="1"/>
</dbReference>
<feature type="compositionally biased region" description="Pro residues" evidence="14">
    <location>
        <begin position="672"/>
        <end position="690"/>
    </location>
</feature>
<dbReference type="GO" id="GO:0035673">
    <property type="term" value="F:oligopeptide transmembrane transporter activity"/>
    <property type="evidence" value="ECO:0007669"/>
    <property type="project" value="InterPro"/>
</dbReference>
<dbReference type="SUPFAM" id="SSF52540">
    <property type="entry name" value="P-loop containing nucleoside triphosphate hydrolases"/>
    <property type="match status" value="1"/>
</dbReference>
<feature type="region of interest" description="Disordered" evidence="14">
    <location>
        <begin position="644"/>
        <end position="691"/>
    </location>
</feature>
<evidence type="ECO:0000256" key="12">
    <source>
        <dbReference type="ARBA" id="ARBA00022989"/>
    </source>
</evidence>
<protein>
    <submittedName>
        <fullName evidence="18">Tetrapeptide transporter OPT1/isp4</fullName>
    </submittedName>
</protein>
<keyword evidence="12 15" id="KW-1133">Transmembrane helix</keyword>
<dbReference type="Proteomes" id="UP000572817">
    <property type="component" value="Unassembled WGS sequence"/>
</dbReference>
<dbReference type="InterPro" id="IPR003959">
    <property type="entry name" value="ATPase_AAA_core"/>
</dbReference>
<dbReference type="InterPro" id="IPR003960">
    <property type="entry name" value="ATPase_AAA_CS"/>
</dbReference>
<comment type="caution">
    <text evidence="18">The sequence shown here is derived from an EMBL/GenBank/DDBJ whole genome shotgun (WGS) entry which is preliminary data.</text>
</comment>
<feature type="transmembrane region" description="Helical" evidence="15">
    <location>
        <begin position="1277"/>
        <end position="1298"/>
    </location>
</feature>
<dbReference type="PANTHER" id="PTHR22601">
    <property type="entry name" value="ISP4 LIKE PROTEIN"/>
    <property type="match status" value="1"/>
</dbReference>
<dbReference type="GO" id="GO:0005524">
    <property type="term" value="F:ATP binding"/>
    <property type="evidence" value="ECO:0007669"/>
    <property type="project" value="UniProtKB-KW"/>
</dbReference>
<feature type="compositionally biased region" description="Low complexity" evidence="14">
    <location>
        <begin position="784"/>
        <end position="794"/>
    </location>
</feature>
<evidence type="ECO:0000313" key="19">
    <source>
        <dbReference type="Proteomes" id="UP000572817"/>
    </source>
</evidence>
<reference evidence="18" key="1">
    <citation type="submission" date="2020-04" db="EMBL/GenBank/DDBJ databases">
        <title>Genome Assembly and Annotation of Botryosphaeria dothidea sdau 11-99, a Latent Pathogen of Apple Fruit Ring Rot in China.</title>
        <authorList>
            <person name="Yu C."/>
            <person name="Diao Y."/>
            <person name="Lu Q."/>
            <person name="Zhao J."/>
            <person name="Cui S."/>
            <person name="Peng C."/>
            <person name="He B."/>
            <person name="Liu H."/>
        </authorList>
    </citation>
    <scope>NUCLEOTIDE SEQUENCE [LARGE SCALE GENOMIC DNA]</scope>
    <source>
        <strain evidence="18">Sdau11-99</strain>
    </source>
</reference>
<evidence type="ECO:0000256" key="6">
    <source>
        <dbReference type="ARBA" id="ARBA00022741"/>
    </source>
</evidence>
<feature type="domain" description="BCS1 N-terminal" evidence="17">
    <location>
        <begin position="49"/>
        <end position="245"/>
    </location>
</feature>
<feature type="region of interest" description="Disordered" evidence="14">
    <location>
        <begin position="1"/>
        <end position="32"/>
    </location>
</feature>
<dbReference type="NCBIfam" id="TIGR00727">
    <property type="entry name" value="ISP4_OPT"/>
    <property type="match status" value="1"/>
</dbReference>
<feature type="region of interest" description="Disordered" evidence="14">
    <location>
        <begin position="1325"/>
        <end position="1346"/>
    </location>
</feature>
<keyword evidence="6" id="KW-0547">Nucleotide-binding</keyword>
<dbReference type="SMART" id="SM01024">
    <property type="entry name" value="BCS1_N"/>
    <property type="match status" value="1"/>
</dbReference>
<keyword evidence="7" id="KW-0999">Mitochondrion inner membrane</keyword>
<feature type="transmembrane region" description="Helical" evidence="15">
    <location>
        <begin position="1638"/>
        <end position="1660"/>
    </location>
</feature>
<comment type="similarity">
    <text evidence="3">Belongs to the oligopeptide OPT transporter family.</text>
</comment>
<dbReference type="InterPro" id="IPR027417">
    <property type="entry name" value="P-loop_NTPase"/>
</dbReference>
<keyword evidence="8" id="KW-0378">Hydrolase</keyword>
<dbReference type="Pfam" id="PF00004">
    <property type="entry name" value="AAA"/>
    <property type="match status" value="1"/>
</dbReference>
<accession>A0A8H4IUC0</accession>
<evidence type="ECO:0000256" key="14">
    <source>
        <dbReference type="SAM" id="MobiDB-lite"/>
    </source>
</evidence>
<dbReference type="GO" id="GO:0015031">
    <property type="term" value="P:protein transport"/>
    <property type="evidence" value="ECO:0007669"/>
    <property type="project" value="UniProtKB-KW"/>
</dbReference>
<evidence type="ECO:0000256" key="7">
    <source>
        <dbReference type="ARBA" id="ARBA00022792"/>
    </source>
</evidence>
<feature type="transmembrane region" description="Helical" evidence="15">
    <location>
        <begin position="1434"/>
        <end position="1462"/>
    </location>
</feature>
<keyword evidence="11" id="KW-0653">Protein transport</keyword>
<evidence type="ECO:0000256" key="8">
    <source>
        <dbReference type="ARBA" id="ARBA00022801"/>
    </source>
</evidence>
<dbReference type="OrthoDB" id="9986677at2759"/>
<name>A0A8H4IUC0_9PEZI</name>
<dbReference type="InterPro" id="IPR003593">
    <property type="entry name" value="AAA+_ATPase"/>
</dbReference>
<feature type="region of interest" description="Disordered" evidence="14">
    <location>
        <begin position="841"/>
        <end position="915"/>
    </location>
</feature>
<dbReference type="GO" id="GO:0016887">
    <property type="term" value="F:ATP hydrolysis activity"/>
    <property type="evidence" value="ECO:0007669"/>
    <property type="project" value="InterPro"/>
</dbReference>
<dbReference type="Gene3D" id="3.40.50.300">
    <property type="entry name" value="P-loop containing nucleotide triphosphate hydrolases"/>
    <property type="match status" value="1"/>
</dbReference>
<keyword evidence="5 15" id="KW-0812">Transmembrane</keyword>
<dbReference type="InterPro" id="IPR004813">
    <property type="entry name" value="OPT"/>
</dbReference>
<feature type="domain" description="AAA+ ATPase" evidence="16">
    <location>
        <begin position="276"/>
        <end position="408"/>
    </location>
</feature>
<feature type="compositionally biased region" description="Acidic residues" evidence="14">
    <location>
        <begin position="869"/>
        <end position="882"/>
    </location>
</feature>
<evidence type="ECO:0000256" key="3">
    <source>
        <dbReference type="ARBA" id="ARBA00008807"/>
    </source>
</evidence>
<comment type="subcellular location">
    <subcellularLocation>
        <location evidence="1">Membrane</location>
        <topology evidence="1">Multi-pass membrane protein</topology>
    </subcellularLocation>
    <subcellularLocation>
        <location evidence="2">Mitochondrion inner membrane</location>
        <topology evidence="2">Single-pass membrane protein</topology>
    </subcellularLocation>
</comment>
<dbReference type="EMBL" id="WWBZ02000033">
    <property type="protein sequence ID" value="KAF4306532.1"/>
    <property type="molecule type" value="Genomic_DNA"/>
</dbReference>
<feature type="compositionally biased region" description="Pro residues" evidence="14">
    <location>
        <begin position="1"/>
        <end position="12"/>
    </location>
</feature>
<evidence type="ECO:0000256" key="2">
    <source>
        <dbReference type="ARBA" id="ARBA00004434"/>
    </source>
</evidence>
<organism evidence="18 19">
    <name type="scientific">Botryosphaeria dothidea</name>
    <dbReference type="NCBI Taxonomy" id="55169"/>
    <lineage>
        <taxon>Eukaryota</taxon>
        <taxon>Fungi</taxon>
        <taxon>Dikarya</taxon>
        <taxon>Ascomycota</taxon>
        <taxon>Pezizomycotina</taxon>
        <taxon>Dothideomycetes</taxon>
        <taxon>Dothideomycetes incertae sedis</taxon>
        <taxon>Botryosphaeriales</taxon>
        <taxon>Botryosphaeriaceae</taxon>
        <taxon>Botryosphaeria</taxon>
    </lineage>
</organism>
<proteinExistence type="inferred from homology"/>
<feature type="transmembrane region" description="Helical" evidence="15">
    <location>
        <begin position="1404"/>
        <end position="1427"/>
    </location>
</feature>
<evidence type="ECO:0000256" key="1">
    <source>
        <dbReference type="ARBA" id="ARBA00004141"/>
    </source>
</evidence>
<feature type="compositionally biased region" description="Basic and acidic residues" evidence="14">
    <location>
        <begin position="749"/>
        <end position="758"/>
    </location>
</feature>
<feature type="transmembrane region" description="Helical" evidence="15">
    <location>
        <begin position="1482"/>
        <end position="1500"/>
    </location>
</feature>
<dbReference type="Pfam" id="PF25426">
    <property type="entry name" value="AAA_lid_BCS1"/>
    <property type="match status" value="1"/>
</dbReference>
<feature type="transmembrane region" description="Helical" evidence="15">
    <location>
        <begin position="1596"/>
        <end position="1617"/>
    </location>
</feature>
<evidence type="ECO:0000259" key="16">
    <source>
        <dbReference type="SMART" id="SM00382"/>
    </source>
</evidence>
<evidence type="ECO:0000256" key="15">
    <source>
        <dbReference type="SAM" id="Phobius"/>
    </source>
</evidence>
<feature type="transmembrane region" description="Helical" evidence="15">
    <location>
        <begin position="1136"/>
        <end position="1161"/>
    </location>
</feature>
<dbReference type="SMART" id="SM00382">
    <property type="entry name" value="AAA"/>
    <property type="match status" value="1"/>
</dbReference>
<sequence length="1697" mass="187863">MDRNHGPPPPPQAQQQLADTLQASSGDGGGSLMSQLTGNPYFTAGFGLAGLATFGRMAQQGLKRGAVLLRRRMLVELEVTKNDDAYPWLLQWMYQRGHALSSEAAADAARKTQSRGLIDSLAQRITPRMHHLQLNTTTYKRSDGAQVTDFYLRPGHGKHIIRYKNAWMMVSRERQGTYLDAQGEPFETVTLTTLQAHKHVFEQLFSEAHEMAQQNQEGKIVVLVPDAFDWKPFGQPKRKRPLESVVLEEGVKERLIEDLQEFTHKRDWYFDRGIPYRRGYLLYGPPGTGKSSVIEAIAGHLNFNIAMLNLSQRGMTDDRLQLMLTKVPPRTLVLLEDADAAWVNRKQANEEGYSGASVTFSGLLNAMDGVASAEERILFLTTNHVERLDEALIRPGRVDVTVRIGEATEWQIQRLLERFYGEADPDGAGRQRFLVKARKLGLVGVLSPAELQGLFLYNKEDLEGAIAKSLMTVLCLRRRGHGCTETTPLAGGAGSLSTQQTRHVSNAAMRQKAEETLAARDGPAVWAPLLRCVTGYDGSKSCAQAESTVVSKKKFAMIACVRALTAARAAVKNRECPHVESRSAFRRFIRPGTQLSVTQLRLFSDAPVACRTPSFRAFAEEAPGRPSTSGACCPRLYDHASSAAPKLNGLSKPQSRHTKKATRECSHLPDAVCPPPRAVSPPSHPPPHLPPFTTLLGVDLVSGLSTAPDAPTMSKVPLLMRSSPAQGTGSYGALPVNMLSTSNESSADEGSHDLDHALRTGKRKPAPTHLREADTITEEEAESSKAARSRTASTGKLLDKNGTKRSRRKSLPNFDLPDEHTTAVEAWVGSLEGEMESGLEGRFNSKAGIPSAVPPEETPSDSAQSDSSEAIDIDDSQDESSEVGDGVPDKAAEESPPDDSPYPQVRAAVRPSDDTSLSINTPRMWILSMLFSILGSSTNLFFSLRYPSVSITPVIALLLVHPLGLLWDQIFKRPDDPAEVFTNGSIHHRAADSHDYGSNCAISLQSDDDRDALHGEKTRGWARAFRLWLAQGRWNEKEHCCVYISSNVSFGFAFATDVIVEQSMFYHQKLTITYQILLTISTQVLGYALAGLTRRFLVRPSGMIWPGTLISTSMFSTLHKQDNAPANGWEVSRMRFFLYVFLGSAAFYFLPGLLFPALSYFSVITWFAPKNVVVANLFGVASGLGLFPMTFDWSQIAYIGSPLVVPFWAALNIVGGLVVVMWIMAPIMYYLNVMYSSYMPILSAAVFDNTGRPYDVSKILTENFLFDEKAYENYSRVFLPITYVLSYALQFAALTALLSHTACWHGKDILRQWSASWKEIKGQKDQPGYEQIPQEERPLRHKKSTRSMTASMPDLDNMMGAEDVHNRLMRRYKDAPMSWYLLTGVLMTAIGMFVVEYYPIHLPWYGLLLALGICTVLFIPIGIVMAITNQQSSLYLICQLICGVVFPGRPVANMVFVTYGYITSTQGLKFSSDLKLGHYMKIPPRLLFMLQLAATVISSLTQIGVLNWMLGNIPGICTPEAINGFNCPIARVHFNGSILWGVVGPARFFGPGALYRPLVWAFLLGAIAPVGVWLLGRRSKHSVWRKVNLPVLFGSLSWIPPATGLNFSVWAVVCWLFNDLIRTRKSAWWKKYNMTLSAALDSGVAVGVVVVFFGVIYPGFNKGFSWWGTEVFKQGCDWKACSYRNVEPGQHFGPNTW</sequence>
<evidence type="ECO:0000256" key="13">
    <source>
        <dbReference type="ARBA" id="ARBA00023136"/>
    </source>
</evidence>
<feature type="transmembrane region" description="Helical" evidence="15">
    <location>
        <begin position="1072"/>
        <end position="1090"/>
    </location>
</feature>
<feature type="transmembrane region" description="Helical" evidence="15">
    <location>
        <begin position="1377"/>
        <end position="1398"/>
    </location>
</feature>
<dbReference type="InterPro" id="IPR014851">
    <property type="entry name" value="BCS1_N"/>
</dbReference>
<keyword evidence="4" id="KW-0813">Transport</keyword>
<feature type="transmembrane region" description="Helical" evidence="15">
    <location>
        <begin position="1173"/>
        <end position="1191"/>
    </location>
</feature>
<dbReference type="Pfam" id="PF08740">
    <property type="entry name" value="BCS1_N"/>
    <property type="match status" value="1"/>
</dbReference>
<keyword evidence="19" id="KW-1185">Reference proteome</keyword>
<dbReference type="PROSITE" id="PS00674">
    <property type="entry name" value="AAA"/>
    <property type="match status" value="1"/>
</dbReference>
<dbReference type="CDD" id="cd19510">
    <property type="entry name" value="RecA-like_BCS1"/>
    <property type="match status" value="1"/>
</dbReference>
<keyword evidence="10" id="KW-0571">Peptide transport</keyword>
<feature type="transmembrane region" description="Helical" evidence="15">
    <location>
        <begin position="1203"/>
        <end position="1231"/>
    </location>
</feature>
<feature type="region of interest" description="Disordered" evidence="14">
    <location>
        <begin position="731"/>
        <end position="817"/>
    </location>
</feature>
<feature type="transmembrane region" description="Helical" evidence="15">
    <location>
        <begin position="1557"/>
        <end position="1576"/>
    </location>
</feature>
<evidence type="ECO:0000256" key="4">
    <source>
        <dbReference type="ARBA" id="ARBA00022448"/>
    </source>
</evidence>
<evidence type="ECO:0000256" key="9">
    <source>
        <dbReference type="ARBA" id="ARBA00022840"/>
    </source>
</evidence>
<gene>
    <name evidence="18" type="ORF">GTA08_BOTSDO05813</name>
</gene>
<keyword evidence="7" id="KW-0496">Mitochondrion</keyword>
<dbReference type="NCBIfam" id="TIGR00728">
    <property type="entry name" value="OPT_sfam"/>
    <property type="match status" value="1"/>
</dbReference>
<evidence type="ECO:0000256" key="11">
    <source>
        <dbReference type="ARBA" id="ARBA00022927"/>
    </source>
</evidence>
<keyword evidence="9" id="KW-0067">ATP-binding</keyword>
<dbReference type="InterPro" id="IPR057495">
    <property type="entry name" value="AAA_lid_BCS1"/>
</dbReference>
<evidence type="ECO:0000313" key="18">
    <source>
        <dbReference type="EMBL" id="KAF4306532.1"/>
    </source>
</evidence>
<evidence type="ECO:0000256" key="5">
    <source>
        <dbReference type="ARBA" id="ARBA00022692"/>
    </source>
</evidence>